<dbReference type="CDD" id="cd03364">
    <property type="entry name" value="TOPRIM_DnaG_primases"/>
    <property type="match status" value="1"/>
</dbReference>
<feature type="compositionally biased region" description="Low complexity" evidence="1">
    <location>
        <begin position="238"/>
        <end position="247"/>
    </location>
</feature>
<feature type="region of interest" description="Disordered" evidence="1">
    <location>
        <begin position="923"/>
        <end position="1195"/>
    </location>
</feature>
<dbReference type="EMBL" id="BAAASL010000015">
    <property type="protein sequence ID" value="GAA2720313.1"/>
    <property type="molecule type" value="Genomic_DNA"/>
</dbReference>
<evidence type="ECO:0000313" key="3">
    <source>
        <dbReference type="EMBL" id="GAA2720313.1"/>
    </source>
</evidence>
<feature type="compositionally biased region" description="Low complexity" evidence="1">
    <location>
        <begin position="1078"/>
        <end position="1093"/>
    </location>
</feature>
<feature type="compositionally biased region" description="Low complexity" evidence="1">
    <location>
        <begin position="494"/>
        <end position="510"/>
    </location>
</feature>
<dbReference type="PANTHER" id="PTHR30313">
    <property type="entry name" value="DNA PRIMASE"/>
    <property type="match status" value="1"/>
</dbReference>
<feature type="compositionally biased region" description="Low complexity" evidence="1">
    <location>
        <begin position="2754"/>
        <end position="2767"/>
    </location>
</feature>
<dbReference type="InterPro" id="IPR037068">
    <property type="entry name" value="DNA_primase_core_N_sf"/>
</dbReference>
<dbReference type="PANTHER" id="PTHR30313:SF2">
    <property type="entry name" value="DNA PRIMASE"/>
    <property type="match status" value="1"/>
</dbReference>
<name>A0ABP6GAQ0_9ACTN</name>
<dbReference type="InterPro" id="IPR034151">
    <property type="entry name" value="TOPRIM_DnaG_bac"/>
</dbReference>
<feature type="region of interest" description="Disordered" evidence="1">
    <location>
        <begin position="1"/>
        <end position="182"/>
    </location>
</feature>
<feature type="compositionally biased region" description="Polar residues" evidence="1">
    <location>
        <begin position="2833"/>
        <end position="2843"/>
    </location>
</feature>
<feature type="region of interest" description="Disordered" evidence="1">
    <location>
        <begin position="559"/>
        <end position="589"/>
    </location>
</feature>
<feature type="compositionally biased region" description="Pro residues" evidence="1">
    <location>
        <begin position="1486"/>
        <end position="1506"/>
    </location>
</feature>
<feature type="region of interest" description="Disordered" evidence="1">
    <location>
        <begin position="2120"/>
        <end position="2171"/>
    </location>
</feature>
<organism evidence="3 4">
    <name type="scientific">Streptomyces luteosporeus</name>
    <dbReference type="NCBI Taxonomy" id="173856"/>
    <lineage>
        <taxon>Bacteria</taxon>
        <taxon>Bacillati</taxon>
        <taxon>Actinomycetota</taxon>
        <taxon>Actinomycetes</taxon>
        <taxon>Kitasatosporales</taxon>
        <taxon>Streptomycetaceae</taxon>
        <taxon>Streptomyces</taxon>
    </lineage>
</organism>
<feature type="compositionally biased region" description="Polar residues" evidence="1">
    <location>
        <begin position="563"/>
        <end position="574"/>
    </location>
</feature>
<feature type="compositionally biased region" description="Low complexity" evidence="1">
    <location>
        <begin position="131"/>
        <end position="140"/>
    </location>
</feature>
<feature type="region of interest" description="Disordered" evidence="1">
    <location>
        <begin position="2790"/>
        <end position="2843"/>
    </location>
</feature>
<feature type="domain" description="FtsK gamma" evidence="2">
    <location>
        <begin position="2663"/>
        <end position="2732"/>
    </location>
</feature>
<feature type="compositionally biased region" description="Basic and acidic residues" evidence="1">
    <location>
        <begin position="170"/>
        <end position="179"/>
    </location>
</feature>
<sequence>MATAPEEFPAPPRSAQGGWGDQDAPPALDAAAEGWTDADDAPRVLPPDAGWTMEEEPPSGLTVPGEPQGWSAAHDAPRVLAPQQTTGATADPATARRGSGTWGDEDLQSALSPEGPGWASTDDAPRVLDTAAAPPASAFAGEPVGWTAAEEPPSGLPPAEEGYGWAATDDAPRPLAPEHDADETVGPAALGAVAEGWGSDQGAPRVLQTPTRDPAASAPPGLGWMSEQEPPSGLELPDAGAGWSAADDAPRVLAPRPESAWGDQDAPAAFGEVPRGWGSDEDAPRVLDAPATALASPAAPDLPWTAEGEVPSGLLLPDAGPGWSANDDAPRVLAPGHGAARGSGPRTLPSQDGRTDSRTAAQPDGRAAAGVPRSAQRSPRSNAGQAADADARGDPDTPDLQTIPGADSDATERMLTQPSAAARGPATEEPAALIAAVDRAPTQPFPERSEAATGRQGPSSGNSSALPADPSAEAWGDEDAPSGLLDASEPQDEPAPQATAPAAQASATPENSTRASGSAPEPGQNAQAGAEPTADSEARWRARPGIQEQTTLFAMAQPEPASTADQDTPGTGQATAAPEDTLPRYSQTRHRDLNDIARGNITEVDGRFMQRVPRRSVHLAGSPQRISALLDNGLAERDGAQIRLSERGHAWYTRYNLTVPGVPRDIEIVNRAPLPPIDYAPLGALPVPVESGAAPRPPAPAPLRDDWHKIGRRSKKEIEEIYAMAAEAAARAARSTARDVADLAAGADRTYWTYQYPLAQYDENAAAALETLTDPIAHEYAVGAVLNLRAALEVAGREATDHYVNNVRSPVWKTTRGVQADDVHRVRVRGIVMTYLDAVREHATTYDLDAEAIVNVLEDAAGWTGELVRLGNKDVKFPLLPAAEHVAEAAQHVANALRAYALGESDTVDTLADRRATWRALEPRRAPSAFAGEVPGPAPGTPIDAPAQPVPGVSDQGRASAVPPAPAPAPAEDGGPLEPSAEGPPEAAAEPTSPNHDGASGSEAAAAPPTADQSIGSRQRMRQGPLVREQPASGEDMLLPQAPAPADDADPPETALDAAPADAGDAENAVTQAPDKPVVPAAAASTATPEVPAGRAADRTQSPGRAAASPAETAPTASDADEESPDAGRVALAEPTADEADDRAQTTAAEVGSRPRPQPAAVRQEGTVATSAPSHSTAAEQPLTPDSQSGTETAAPYPDAAAYTAAHQALLQELDQHEQWLSATPAASRAATSLTGTDTLGVSGLTDLLALQAALGTGTDDRGQRAQLARKLGHHIHCAQLTLAKDFHDQAARTTDTDKLRDLYRTAVQGQVIAIIQQTEDGEMELGQYIQRRAQQVTLQPVGTPGSTEPTPEAAQEPTTMAVDQSDDIQLPVFELPGEILMTAEEAAPRLLAQAQAQLAGGATEVALLAHVHGRPVYALVDHQAEGPVLWLGLTAVDEEGSARAVTLPAVDLAQVDAPTLLAAVTAWMNASDGGARPLLDYGPTTPAPAPSQPAPGPATPAPPAAEPDTAQEAPAPPSPAAPESATATGEAEQNGPGSPAAQPAAQSPAPADQKAVTAPVDTAAAATDAKAEVRPGKEQQEQDNAGQTAPATTPAEQPGSATADPVGQLTALARSALTDLGVTLQATGVLTADRTVVITLETSGNAERDRELADRLQPVLHEAIRQHPQKSLAAYRVDVQHTLQVGQGALQDASGAKVGVPRERLIEVNRAAAQIFAEHLRSDPHAELSRTYLTDERQLPAEVQQEWGLGYAPSDRGAGRWDVLTRELMAQGFSEAELLHAGLATTSKRGTLIDAFTDRIMLPIHDENQDIVGFSGRRVDRPGETEEQAKERGGPKYVNTSNDADLFNKSDLVFGLHHPAQAESLASSSGPRVSVEGYLDVIAVARAAATLPIEQRPVVGAPMGTAFTERQLTVLRGLDTDNPRSHIVFLDADESGRKVLLDKWDLLVNAAGPTTVTTAPDAKDAAKLWEEGIAAGGDGAAPVLHALEQRRPLLDATVEAVLVKNADESERANRAFDSTRSFPRTRAIAAEAARYIHESVQAEAPGDTTALEQAALSWAKRLDQEWKIPGHMTATAVLLGPGRHHEDYENEVYEQALDLLAADPEGYFASDSHVRSRQFAAEGTSVRTATPSPEGAGSEARHPGQWAAGARARGPITPTSPQADEPAPEQEQLAFSMILPSPVEGRREVEYTDRTTAAYALHAAVHERLGQHTIESPELDRLPQPLKLGTIYGVDLSTSGDDQTSDDPTVVVWLGTARPDSLRMSYSRFVEMSGPELLAAIEWRAAQAAGLLGTPLSQSWRAAVRSILPPAFPAQPTPAQLADLLDTIAQGPDGNQEHTRRRAEQALSAYTAGHPDLALDVLAPDGHIWVLRNDGSWIQEETQQTWEELDNGFSQEAAELDDITRAAAELPPADETPMAADLTVAHHSAHEALAALRPYSIGLPGTIYEKITDLVAQINASEPAMRRLHGPGGEQLMNRAKRCVVRILEGLATVASKIRLTSLGNRLERTIARLRGQDPDGQTLPRAVGTDRRMQDLAHIERDLERRMASPTTVFAERGDLQEQWIINRARWRARYEQLTGQPPGGDFLPDNGLVAGAPPVPNLIAAHELLLDWLSARVAELRDTDPHTGEDAYPYEPTADLFNGVAWAYQQRLIGVVPTGADPQGPIPPAQLRQAALTVTAHQNASPLTLRRTMNVTAERADRLLHRLEEQQILGPYRPDAPRTVLARAADIDTLLARPATHTGPRTPPAAAPTTKTPAPKAADAPEADVDELVMTRLRELASKIIADKETRSVTGGESDPADGTAPASRVHKNLRKTAHQEAEGNALAAGQSTSLAPSQS</sequence>
<feature type="compositionally biased region" description="Basic and acidic residues" evidence="1">
    <location>
        <begin position="1818"/>
        <end position="1835"/>
    </location>
</feature>
<reference evidence="4" key="1">
    <citation type="journal article" date="2019" name="Int. J. Syst. Evol. Microbiol.">
        <title>The Global Catalogue of Microorganisms (GCM) 10K type strain sequencing project: providing services to taxonomists for standard genome sequencing and annotation.</title>
        <authorList>
            <consortium name="The Broad Institute Genomics Platform"/>
            <consortium name="The Broad Institute Genome Sequencing Center for Infectious Disease"/>
            <person name="Wu L."/>
            <person name="Ma J."/>
        </authorList>
    </citation>
    <scope>NUCLEOTIDE SEQUENCE [LARGE SCALE GENOMIC DNA]</scope>
    <source>
        <strain evidence="4">JCM 4542</strain>
    </source>
</reference>
<feature type="compositionally biased region" description="Low complexity" evidence="1">
    <location>
        <begin position="23"/>
        <end position="32"/>
    </location>
</feature>
<dbReference type="SMART" id="SM00843">
    <property type="entry name" value="Ftsk_gamma"/>
    <property type="match status" value="1"/>
</dbReference>
<dbReference type="InterPro" id="IPR036388">
    <property type="entry name" value="WH-like_DNA-bd_sf"/>
</dbReference>
<dbReference type="InterPro" id="IPR050219">
    <property type="entry name" value="DnaG_primase"/>
</dbReference>
<evidence type="ECO:0000256" key="1">
    <source>
        <dbReference type="SAM" id="MobiDB-lite"/>
    </source>
</evidence>
<feature type="region of interest" description="Disordered" evidence="1">
    <location>
        <begin position="2738"/>
        <end position="2771"/>
    </location>
</feature>
<dbReference type="SUPFAM" id="SSF56731">
    <property type="entry name" value="DNA primase core"/>
    <property type="match status" value="1"/>
</dbReference>
<feature type="compositionally biased region" description="Polar residues" evidence="1">
    <location>
        <begin position="1167"/>
        <end position="1192"/>
    </location>
</feature>
<protein>
    <recommendedName>
        <fullName evidence="2">FtsK gamma domain-containing protein</fullName>
    </recommendedName>
</protein>
<feature type="compositionally biased region" description="Polar residues" evidence="1">
    <location>
        <begin position="1583"/>
        <end position="1596"/>
    </location>
</feature>
<gene>
    <name evidence="3" type="ORF">GCM10010315_40420</name>
</gene>
<dbReference type="Gene3D" id="3.40.1360.10">
    <property type="match status" value="1"/>
</dbReference>
<feature type="compositionally biased region" description="Low complexity" evidence="1">
    <location>
        <begin position="1522"/>
        <end position="1569"/>
    </location>
</feature>
<feature type="compositionally biased region" description="Low complexity" evidence="1">
    <location>
        <begin position="1106"/>
        <end position="1118"/>
    </location>
</feature>
<feature type="compositionally biased region" description="Polar residues" evidence="1">
    <location>
        <begin position="456"/>
        <end position="465"/>
    </location>
</feature>
<dbReference type="Pfam" id="PF08275">
    <property type="entry name" value="DNAG_N"/>
    <property type="match status" value="1"/>
</dbReference>
<feature type="compositionally biased region" description="Low complexity" evidence="1">
    <location>
        <begin position="287"/>
        <end position="303"/>
    </location>
</feature>
<feature type="region of interest" description="Disordered" evidence="1">
    <location>
        <begin position="195"/>
        <end position="538"/>
    </location>
</feature>
<dbReference type="Proteomes" id="UP001500886">
    <property type="component" value="Unassembled WGS sequence"/>
</dbReference>
<evidence type="ECO:0000313" key="4">
    <source>
        <dbReference type="Proteomes" id="UP001500886"/>
    </source>
</evidence>
<comment type="caution">
    <text evidence="3">The sequence shown here is derived from an EMBL/GenBank/DDBJ whole genome shotgun (WGS) entry which is preliminary data.</text>
</comment>
<accession>A0ABP6GAQ0</accession>
<dbReference type="InterPro" id="IPR036390">
    <property type="entry name" value="WH_DNA-bd_sf"/>
</dbReference>
<proteinExistence type="predicted"/>
<feature type="region of interest" description="Disordered" evidence="1">
    <location>
        <begin position="1478"/>
        <end position="1605"/>
    </location>
</feature>
<dbReference type="InterPro" id="IPR013264">
    <property type="entry name" value="DNAG_N"/>
</dbReference>
<feature type="compositionally biased region" description="Low complexity" evidence="1">
    <location>
        <begin position="998"/>
        <end position="1011"/>
    </location>
</feature>
<dbReference type="InterPro" id="IPR018541">
    <property type="entry name" value="Ftsk_gamma"/>
</dbReference>
<keyword evidence="4" id="KW-1185">Reference proteome</keyword>
<feature type="compositionally biased region" description="Low complexity" evidence="1">
    <location>
        <begin position="970"/>
        <end position="991"/>
    </location>
</feature>
<dbReference type="Gene3D" id="1.10.10.10">
    <property type="entry name" value="Winged helix-like DNA-binding domain superfamily/Winged helix DNA-binding domain"/>
    <property type="match status" value="1"/>
</dbReference>
<dbReference type="Gene3D" id="3.90.980.10">
    <property type="entry name" value="DNA primase, catalytic core, N-terminal domain"/>
    <property type="match status" value="1"/>
</dbReference>
<feature type="compositionally biased region" description="Low complexity" evidence="1">
    <location>
        <begin position="1040"/>
        <end position="1063"/>
    </location>
</feature>
<feature type="region of interest" description="Disordered" evidence="1">
    <location>
        <begin position="1816"/>
        <end position="1842"/>
    </location>
</feature>
<feature type="compositionally biased region" description="Basic and acidic residues" evidence="1">
    <location>
        <begin position="1570"/>
        <end position="1581"/>
    </location>
</feature>
<dbReference type="Pfam" id="PF13155">
    <property type="entry name" value="Toprim_2"/>
    <property type="match status" value="1"/>
</dbReference>
<evidence type="ECO:0000259" key="2">
    <source>
        <dbReference type="SMART" id="SM00843"/>
    </source>
</evidence>
<dbReference type="SUPFAM" id="SSF46785">
    <property type="entry name" value="Winged helix' DNA-binding domain"/>
    <property type="match status" value="1"/>
</dbReference>